<dbReference type="Proteomes" id="UP000262802">
    <property type="component" value="Chromosome"/>
</dbReference>
<dbReference type="KEGG" id="hyh:D3Y59_12250"/>
<accession>A0A3B7R9I8</accession>
<dbReference type="AlphaFoldDB" id="A0A3B7R9I8"/>
<gene>
    <name evidence="1" type="ORF">D3Y59_12250</name>
</gene>
<evidence type="ECO:0000313" key="1">
    <source>
        <dbReference type="EMBL" id="AYA37751.1"/>
    </source>
</evidence>
<evidence type="ECO:0000313" key="2">
    <source>
        <dbReference type="Proteomes" id="UP000262802"/>
    </source>
</evidence>
<dbReference type="OrthoDB" id="9788327at2"/>
<reference evidence="1 2" key="1">
    <citation type="submission" date="2018-09" db="EMBL/GenBank/DDBJ databases">
        <title>Hymenobacter medium sp. nov., isolated from R2A medium.</title>
        <authorList>
            <person name="Yingchao G."/>
        </authorList>
    </citation>
    <scope>NUCLEOTIDE SEQUENCE [LARGE SCALE GENOMIC DNA]</scope>
    <source>
        <strain evidence="2">sh-6</strain>
    </source>
</reference>
<protein>
    <submittedName>
        <fullName evidence="1">Uncharacterized protein</fullName>
    </submittedName>
</protein>
<organism evidence="1 2">
    <name type="scientific">Hymenobacter oligotrophus</name>
    <dbReference type="NCBI Taxonomy" id="2319843"/>
    <lineage>
        <taxon>Bacteria</taxon>
        <taxon>Pseudomonadati</taxon>
        <taxon>Bacteroidota</taxon>
        <taxon>Cytophagia</taxon>
        <taxon>Cytophagales</taxon>
        <taxon>Hymenobacteraceae</taxon>
        <taxon>Hymenobacter</taxon>
    </lineage>
</organism>
<name>A0A3B7R9I8_9BACT</name>
<keyword evidence="2" id="KW-1185">Reference proteome</keyword>
<sequence>MWLQPTSAQAQTQRAMPSDTVTLEEAIGAYNERATRHNSMLAAYNEAQQHTQQAIAQLNAFFDFYNHRFQPRKTDAQLQQMLPPVATNLQRARGILATVAFEDETRQATVRELMAVVQRGEARLRNSQAFLARYLRTTPVQRPVLFTTRGGPYEMTR</sequence>
<proteinExistence type="predicted"/>
<dbReference type="EMBL" id="CP032317">
    <property type="protein sequence ID" value="AYA37751.1"/>
    <property type="molecule type" value="Genomic_DNA"/>
</dbReference>